<proteinExistence type="predicted"/>
<sequence>MRLINVHDYSMKEFYGHNIPAYAILSHMWGDDEVLLSDMNSKNQSEAYAKGGFAKIELCCKQAKLDGWDWAWVDTCCIDKTSSAELTEAINSMFQWYSCARVCYAYLADVTRTGDKGGEDDVLSSAVGQSRWFKRGWTLQELIAPIEVEFFDESWKFLGSKSSWASFLEQTTRIPKDVLRNAAAMRDIPVGQRMNWAFDRETTREEDIAYCLLGIFDISMPLLYGEGPKAFMRLQEEIMKHEDDHTLFLWGLLPDFWFDYGQGSLRGGLLARSPRNFSICPEMRTRKIPPECPWPLVSNRGVQIRFHLKPLPQDSWSLVGLDNGRHPWVGIRSVQLAALCCQIDDSSNLQPWPLGSTPGETVVALVLWQPAEAGPGVFHRYPGRI</sequence>
<accession>A0A423WYT4</accession>
<evidence type="ECO:0000313" key="3">
    <source>
        <dbReference type="Proteomes" id="UP000285146"/>
    </source>
</evidence>
<evidence type="ECO:0000313" key="2">
    <source>
        <dbReference type="EMBL" id="ROW08618.1"/>
    </source>
</evidence>
<name>A0A423WYT4_9PEZI</name>
<dbReference type="InterPro" id="IPR010730">
    <property type="entry name" value="HET"/>
</dbReference>
<comment type="caution">
    <text evidence="2">The sequence shown here is derived from an EMBL/GenBank/DDBJ whole genome shotgun (WGS) entry which is preliminary data.</text>
</comment>
<keyword evidence="3" id="KW-1185">Reference proteome</keyword>
<dbReference type="STRING" id="1230097.A0A423WYT4"/>
<protein>
    <recommendedName>
        <fullName evidence="1">Heterokaryon incompatibility domain-containing protein</fullName>
    </recommendedName>
</protein>
<dbReference type="EMBL" id="LKEB01000034">
    <property type="protein sequence ID" value="ROW08618.1"/>
    <property type="molecule type" value="Genomic_DNA"/>
</dbReference>
<evidence type="ECO:0000259" key="1">
    <source>
        <dbReference type="Pfam" id="PF06985"/>
    </source>
</evidence>
<reference evidence="2 3" key="1">
    <citation type="submission" date="2015-09" db="EMBL/GenBank/DDBJ databases">
        <title>Host preference determinants of Valsa canker pathogens revealed by comparative genomics.</title>
        <authorList>
            <person name="Yin Z."/>
            <person name="Huang L."/>
        </authorList>
    </citation>
    <scope>NUCLEOTIDE SEQUENCE [LARGE SCALE GENOMIC DNA]</scope>
    <source>
        <strain evidence="2 3">SXYLt</strain>
    </source>
</reference>
<dbReference type="PANTHER" id="PTHR10622">
    <property type="entry name" value="HET DOMAIN-CONTAINING PROTEIN"/>
    <property type="match status" value="1"/>
</dbReference>
<dbReference type="AlphaFoldDB" id="A0A423WYT4"/>
<dbReference type="Pfam" id="PF06985">
    <property type="entry name" value="HET"/>
    <property type="match status" value="1"/>
</dbReference>
<organism evidence="2 3">
    <name type="scientific">Cytospora leucostoma</name>
    <dbReference type="NCBI Taxonomy" id="1230097"/>
    <lineage>
        <taxon>Eukaryota</taxon>
        <taxon>Fungi</taxon>
        <taxon>Dikarya</taxon>
        <taxon>Ascomycota</taxon>
        <taxon>Pezizomycotina</taxon>
        <taxon>Sordariomycetes</taxon>
        <taxon>Sordariomycetidae</taxon>
        <taxon>Diaporthales</taxon>
        <taxon>Cytosporaceae</taxon>
        <taxon>Cytospora</taxon>
    </lineage>
</organism>
<feature type="domain" description="Heterokaryon incompatibility" evidence="1">
    <location>
        <begin position="22"/>
        <end position="112"/>
    </location>
</feature>
<dbReference type="OrthoDB" id="20872at2759"/>
<dbReference type="InParanoid" id="A0A423WYT4"/>
<dbReference type="PANTHER" id="PTHR10622:SF10">
    <property type="entry name" value="HET DOMAIN-CONTAINING PROTEIN"/>
    <property type="match status" value="1"/>
</dbReference>
<dbReference type="Proteomes" id="UP000285146">
    <property type="component" value="Unassembled WGS sequence"/>
</dbReference>
<gene>
    <name evidence="2" type="ORF">VPNG_06142</name>
</gene>